<evidence type="ECO:0000313" key="6">
    <source>
        <dbReference type="Proteomes" id="UP000053617"/>
    </source>
</evidence>
<accession>A0A0D2H7S5</accession>
<dbReference type="OrthoDB" id="408631at2759"/>
<evidence type="ECO:0000259" key="4">
    <source>
        <dbReference type="Pfam" id="PF00135"/>
    </source>
</evidence>
<dbReference type="PANTHER" id="PTHR43918:SF4">
    <property type="entry name" value="CARBOXYLIC ESTER HYDROLASE"/>
    <property type="match status" value="1"/>
</dbReference>
<evidence type="ECO:0000256" key="3">
    <source>
        <dbReference type="RuleBase" id="RU361235"/>
    </source>
</evidence>
<dbReference type="PROSITE" id="PS00122">
    <property type="entry name" value="CARBOXYLESTERASE_B_1"/>
    <property type="match status" value="1"/>
</dbReference>
<dbReference type="ESTHER" id="9euro-a0a0d2h7s5">
    <property type="family name" value="Fungal_carboxylesterase_lipase"/>
</dbReference>
<evidence type="ECO:0000256" key="2">
    <source>
        <dbReference type="ARBA" id="ARBA00022801"/>
    </source>
</evidence>
<dbReference type="GeneID" id="25292495"/>
<dbReference type="Pfam" id="PF00135">
    <property type="entry name" value="COesterase"/>
    <property type="match status" value="2"/>
</dbReference>
<dbReference type="SUPFAM" id="SSF53474">
    <property type="entry name" value="alpha/beta-Hydrolases"/>
    <property type="match status" value="1"/>
</dbReference>
<dbReference type="RefSeq" id="XP_013273584.1">
    <property type="nucleotide sequence ID" value="XM_013418130.1"/>
</dbReference>
<evidence type="ECO:0000313" key="5">
    <source>
        <dbReference type="EMBL" id="KIX06448.1"/>
    </source>
</evidence>
<comment type="similarity">
    <text evidence="1 3">Belongs to the type-B carboxylesterase/lipase family.</text>
</comment>
<gene>
    <name evidence="5" type="ORF">Z518_04424</name>
</gene>
<keyword evidence="2 3" id="KW-0378">Hydrolase</keyword>
<dbReference type="InterPro" id="IPR050654">
    <property type="entry name" value="AChE-related_enzymes"/>
</dbReference>
<evidence type="ECO:0000256" key="1">
    <source>
        <dbReference type="ARBA" id="ARBA00005964"/>
    </source>
</evidence>
<dbReference type="AlphaFoldDB" id="A0A0D2H7S5"/>
<dbReference type="InterPro" id="IPR019826">
    <property type="entry name" value="Carboxylesterase_B_AS"/>
</dbReference>
<dbReference type="Proteomes" id="UP000053617">
    <property type="component" value="Unassembled WGS sequence"/>
</dbReference>
<feature type="signal peptide" evidence="3">
    <location>
        <begin position="1"/>
        <end position="18"/>
    </location>
</feature>
<protein>
    <recommendedName>
        <fullName evidence="3">Carboxylic ester hydrolase</fullName>
        <ecNumber evidence="3">3.1.1.-</ecNumber>
    </recommendedName>
</protein>
<sequence>MFLLHSTILITALGALGAATVDAPTPTIKKAYGTFLGTPAIEGVDSFLGIRYAQPPLDDLRFQPPQPLNETKPYHTEPNGTIFANSFGPGCYQIHYTSLIMPQNLQGSMIPDEDCLFLNIWRPSNVTGDDAIPVMIWLYGGSFSEGDASVAVYNPEILVQQNPSVMVVTFNYRLGIFGFPNSKARRGNLGLLDQRMAVEWVRDNIRAFGGDPDQMVLFGESAGAVSISAYSYTYKDDPIVRGLIQQSGVAQGIGDADPLMWTLAAINVGCNNTDDPSKELSCMMQLPAETIIKGISPSNVNPIGSANGGSPFVDNNTVFSAEGYIAKAERGDFAKIPVLLGSNDDEGNGVVNFSGEFGLNESLADAITVSKFTCPVAMLARQLHDNQVPVWRYRYMPVFPAVTFYPFSETYHLSEVPIILGSFRKLVPYQTPTKVELQASQLMQKAWVSFAHDPRYGLSRWMEWPMYNPDEPTLITLFQDNKFQVKTTDQNVYDRACTNPPSVSWEDVAAPPPGPTS</sequence>
<feature type="domain" description="Carboxylesterase type B" evidence="4">
    <location>
        <begin position="360"/>
        <end position="487"/>
    </location>
</feature>
<dbReference type="Gene3D" id="3.40.50.1820">
    <property type="entry name" value="alpha/beta hydrolase"/>
    <property type="match status" value="2"/>
</dbReference>
<dbReference type="EC" id="3.1.1.-" evidence="3"/>
<keyword evidence="3" id="KW-0732">Signal</keyword>
<dbReference type="VEuPathDB" id="FungiDB:Z518_04424"/>
<feature type="domain" description="Carboxylesterase type B" evidence="4">
    <location>
        <begin position="28"/>
        <end position="353"/>
    </location>
</feature>
<dbReference type="PROSITE" id="PS00941">
    <property type="entry name" value="CARBOXYLESTERASE_B_2"/>
    <property type="match status" value="1"/>
</dbReference>
<proteinExistence type="inferred from homology"/>
<dbReference type="EMBL" id="KN847477">
    <property type="protein sequence ID" value="KIX06448.1"/>
    <property type="molecule type" value="Genomic_DNA"/>
</dbReference>
<dbReference type="InterPro" id="IPR002018">
    <property type="entry name" value="CarbesteraseB"/>
</dbReference>
<feature type="chain" id="PRO_5005112548" description="Carboxylic ester hydrolase" evidence="3">
    <location>
        <begin position="19"/>
        <end position="517"/>
    </location>
</feature>
<reference evidence="5 6" key="1">
    <citation type="submission" date="2015-01" db="EMBL/GenBank/DDBJ databases">
        <title>The Genome Sequence of Rhinocladiella mackenzie CBS 650.93.</title>
        <authorList>
            <consortium name="The Broad Institute Genomics Platform"/>
            <person name="Cuomo C."/>
            <person name="de Hoog S."/>
            <person name="Gorbushina A."/>
            <person name="Stielow B."/>
            <person name="Teixiera M."/>
            <person name="Abouelleil A."/>
            <person name="Chapman S.B."/>
            <person name="Priest M."/>
            <person name="Young S.K."/>
            <person name="Wortman J."/>
            <person name="Nusbaum C."/>
            <person name="Birren B."/>
        </authorList>
    </citation>
    <scope>NUCLEOTIDE SEQUENCE [LARGE SCALE GENOMIC DNA]</scope>
    <source>
        <strain evidence="5 6">CBS 650.93</strain>
    </source>
</reference>
<dbReference type="InterPro" id="IPR029058">
    <property type="entry name" value="AB_hydrolase_fold"/>
</dbReference>
<keyword evidence="6" id="KW-1185">Reference proteome</keyword>
<dbReference type="InterPro" id="IPR019819">
    <property type="entry name" value="Carboxylesterase_B_CS"/>
</dbReference>
<dbReference type="STRING" id="1442369.A0A0D2H7S5"/>
<dbReference type="HOGENOM" id="CLU_006586_15_2_1"/>
<dbReference type="PANTHER" id="PTHR43918">
    <property type="entry name" value="ACETYLCHOLINESTERASE"/>
    <property type="match status" value="1"/>
</dbReference>
<dbReference type="GO" id="GO:0052689">
    <property type="term" value="F:carboxylic ester hydrolase activity"/>
    <property type="evidence" value="ECO:0007669"/>
    <property type="project" value="TreeGrafter"/>
</dbReference>
<name>A0A0D2H7S5_9EURO</name>
<organism evidence="5 6">
    <name type="scientific">Rhinocladiella mackenziei CBS 650.93</name>
    <dbReference type="NCBI Taxonomy" id="1442369"/>
    <lineage>
        <taxon>Eukaryota</taxon>
        <taxon>Fungi</taxon>
        <taxon>Dikarya</taxon>
        <taxon>Ascomycota</taxon>
        <taxon>Pezizomycotina</taxon>
        <taxon>Eurotiomycetes</taxon>
        <taxon>Chaetothyriomycetidae</taxon>
        <taxon>Chaetothyriales</taxon>
        <taxon>Herpotrichiellaceae</taxon>
        <taxon>Rhinocladiella</taxon>
    </lineage>
</organism>